<proteinExistence type="predicted"/>
<dbReference type="Gramene" id="OMO69025">
    <property type="protein sequence ID" value="OMO69025"/>
    <property type="gene ID" value="CCACVL1_19689"/>
</dbReference>
<accession>A0A1R3HFF2</accession>
<feature type="chain" id="PRO_5012345151" evidence="1">
    <location>
        <begin position="34"/>
        <end position="314"/>
    </location>
</feature>
<sequence length="314" mass="35088">MAKSSIRPFMITLWFRRFMFLPLLGDYCSSTSAGVPGPLSGPAGAHHIVKWRHIAKSCMGVTYREVLTRGPKPMSMGDLVGSMVWLVTSNRGQTVGYLPDSKYTPAGSHFSSSRNFHDSQVFTKYEEYFLGEEGRQHLITSDMEYASKMTHESDILLVLQVSTEPSANRSMLGRRLLPQWLPKFSILEAPKKLHFKLFEEDEDEVLRGIPCRSLWSGGQLSVCCGDTLLTCHPAEEVPLLGTLIEVRYLHQQTRSVDQFPRRDAAEGNILLRRKAFLLGGAAETQKTSPCCNTSLFKTSKAGRLGELGPPLYLT</sequence>
<feature type="signal peptide" evidence="1">
    <location>
        <begin position="1"/>
        <end position="33"/>
    </location>
</feature>
<keyword evidence="3" id="KW-1185">Reference proteome</keyword>
<comment type="caution">
    <text evidence="2">The sequence shown here is derived from an EMBL/GenBank/DDBJ whole genome shotgun (WGS) entry which is preliminary data.</text>
</comment>
<gene>
    <name evidence="2" type="ORF">CCACVL1_19689</name>
</gene>
<evidence type="ECO:0000313" key="3">
    <source>
        <dbReference type="Proteomes" id="UP000188268"/>
    </source>
</evidence>
<name>A0A1R3HFF2_COCAP</name>
<dbReference type="EMBL" id="AWWV01012115">
    <property type="protein sequence ID" value="OMO69025.1"/>
    <property type="molecule type" value="Genomic_DNA"/>
</dbReference>
<evidence type="ECO:0000313" key="2">
    <source>
        <dbReference type="EMBL" id="OMO69025.1"/>
    </source>
</evidence>
<dbReference type="AlphaFoldDB" id="A0A1R3HFF2"/>
<evidence type="ECO:0000256" key="1">
    <source>
        <dbReference type="SAM" id="SignalP"/>
    </source>
</evidence>
<protein>
    <submittedName>
        <fullName evidence="2">Uncharacterized protein</fullName>
    </submittedName>
</protein>
<keyword evidence="1" id="KW-0732">Signal</keyword>
<organism evidence="2 3">
    <name type="scientific">Corchorus capsularis</name>
    <name type="common">Jute</name>
    <dbReference type="NCBI Taxonomy" id="210143"/>
    <lineage>
        <taxon>Eukaryota</taxon>
        <taxon>Viridiplantae</taxon>
        <taxon>Streptophyta</taxon>
        <taxon>Embryophyta</taxon>
        <taxon>Tracheophyta</taxon>
        <taxon>Spermatophyta</taxon>
        <taxon>Magnoliopsida</taxon>
        <taxon>eudicotyledons</taxon>
        <taxon>Gunneridae</taxon>
        <taxon>Pentapetalae</taxon>
        <taxon>rosids</taxon>
        <taxon>malvids</taxon>
        <taxon>Malvales</taxon>
        <taxon>Malvaceae</taxon>
        <taxon>Grewioideae</taxon>
        <taxon>Apeibeae</taxon>
        <taxon>Corchorus</taxon>
    </lineage>
</organism>
<dbReference type="Proteomes" id="UP000188268">
    <property type="component" value="Unassembled WGS sequence"/>
</dbReference>
<reference evidence="2 3" key="1">
    <citation type="submission" date="2013-09" db="EMBL/GenBank/DDBJ databases">
        <title>Corchorus capsularis genome sequencing.</title>
        <authorList>
            <person name="Alam M."/>
            <person name="Haque M.S."/>
            <person name="Islam M.S."/>
            <person name="Emdad E.M."/>
            <person name="Islam M.M."/>
            <person name="Ahmed B."/>
            <person name="Halim A."/>
            <person name="Hossen Q.M.M."/>
            <person name="Hossain M.Z."/>
            <person name="Ahmed R."/>
            <person name="Khan M.M."/>
            <person name="Islam R."/>
            <person name="Rashid M.M."/>
            <person name="Khan S.A."/>
            <person name="Rahman M.S."/>
            <person name="Alam M."/>
        </authorList>
    </citation>
    <scope>NUCLEOTIDE SEQUENCE [LARGE SCALE GENOMIC DNA]</scope>
    <source>
        <strain evidence="3">cv. CVL-1</strain>
        <tissue evidence="2">Whole seedling</tissue>
    </source>
</reference>